<feature type="domain" description="Centromere DNA-binding protein complex CBF3 subunit B C-terminal" evidence="3">
    <location>
        <begin position="148"/>
        <end position="307"/>
    </location>
</feature>
<sequence length="612" mass="70874">MAGECSREDVIVKNTALNRNDLSARKRQRVDSPGVLNEQAMDSYNASIQFLSQGYVSLESYLLTKGQETEHNWIKYSKDLEKVLGKLTKELSESIVSFSCKNLSFIHNGISSTLFLEEHNAFWEDQIPSDIQCINYLLPSGFQEQTPRDYYFWMALYYAVLCTGVYFGHDQLKIYSTFSDTEAENIPSVLFRASYDCLHRADFMNFPDLRTVQVYCILSTCFHSFAGVHLHNCLLNSVIYTARYLRLDRIPNNTGETLEYEKEVSKRLWFTLCVIDWMSNFGRPSSISVGEFSTPYPQLLTDSQLYQMATSNISVKSISFVPAGNSYSNILYQHYMIELAKIKREYYFDNATKSSLHSADVELEKLMNRYENEFCNIVHHPVDEVSVDVHTFEFSRYLLYSSLESEILEISRRYLSVVGKDMWEKCFRQRTIDKSLKVLRHLREYPTHFNRMWFIMNHVTSAAMFLLLDILMFKETGSVVEARMAIIKDYLPLMKQNTHLQAKVGFVLLDRLMYIVECTYSGGVFSEDRSSLKRFLDDLNVAPGPASVPIYDKSINKPIKSRRQYFRPPIENCNESTTDITGNSDGLNFDEMLSDSGWLEFLSWLSSDFNSN</sequence>
<reference evidence="4" key="1">
    <citation type="journal article" date="2019" name="G3 (Bethesda)">
        <title>Genome Assemblies of Two Rare Opportunistic Yeast Pathogens: Diutina rugosa (syn. Candida rugosa) and Trichomonascus ciferrii (syn. Candida ciferrii).</title>
        <authorList>
            <person name="Mixao V."/>
            <person name="Saus E."/>
            <person name="Hansen A.P."/>
            <person name="Lass-Florl C."/>
            <person name="Gabaldon T."/>
        </authorList>
    </citation>
    <scope>NUCLEOTIDE SEQUENCE</scope>
    <source>
        <strain evidence="4">CBS 4856</strain>
    </source>
</reference>
<dbReference type="VEuPathDB" id="FungiDB:TRICI_002290"/>
<evidence type="ECO:0000259" key="3">
    <source>
        <dbReference type="Pfam" id="PF16846"/>
    </source>
</evidence>
<comment type="subcellular location">
    <subcellularLocation>
        <location evidence="1">Nucleus</location>
    </subcellularLocation>
</comment>
<evidence type="ECO:0000313" key="4">
    <source>
        <dbReference type="EMBL" id="KAA8915551.1"/>
    </source>
</evidence>
<keyword evidence="5" id="KW-1185">Reference proteome</keyword>
<dbReference type="PANTHER" id="PTHR31001">
    <property type="entry name" value="UNCHARACTERIZED TRANSCRIPTIONAL REGULATORY PROTEIN"/>
    <property type="match status" value="1"/>
</dbReference>
<gene>
    <name evidence="4" type="ORF">TRICI_002290</name>
</gene>
<dbReference type="Pfam" id="PF16846">
    <property type="entry name" value="Cep3"/>
    <property type="match status" value="1"/>
</dbReference>
<organism evidence="4 5">
    <name type="scientific">Trichomonascus ciferrii</name>
    <dbReference type="NCBI Taxonomy" id="44093"/>
    <lineage>
        <taxon>Eukaryota</taxon>
        <taxon>Fungi</taxon>
        <taxon>Dikarya</taxon>
        <taxon>Ascomycota</taxon>
        <taxon>Saccharomycotina</taxon>
        <taxon>Dipodascomycetes</taxon>
        <taxon>Dipodascales</taxon>
        <taxon>Trichomonascaceae</taxon>
        <taxon>Trichomonascus</taxon>
        <taxon>Trichomonascus ciferrii complex</taxon>
    </lineage>
</organism>
<dbReference type="EMBL" id="SWFS01000157">
    <property type="protein sequence ID" value="KAA8915551.1"/>
    <property type="molecule type" value="Genomic_DNA"/>
</dbReference>
<name>A0A642VBT8_9ASCO</name>
<dbReference type="CDD" id="cd12148">
    <property type="entry name" value="fungal_TF_MHR"/>
    <property type="match status" value="1"/>
</dbReference>
<dbReference type="InterPro" id="IPR050613">
    <property type="entry name" value="Sec_Metabolite_Reg"/>
</dbReference>
<comment type="caution">
    <text evidence="4">The sequence shown here is derived from an EMBL/GenBank/DDBJ whole genome shotgun (WGS) entry which is preliminary data.</text>
</comment>
<dbReference type="Proteomes" id="UP000761534">
    <property type="component" value="Unassembled WGS sequence"/>
</dbReference>
<protein>
    <recommendedName>
        <fullName evidence="3">Centromere DNA-binding protein complex CBF3 subunit B C-terminal domain-containing protein</fullName>
    </recommendedName>
</protein>
<evidence type="ECO:0000256" key="1">
    <source>
        <dbReference type="ARBA" id="ARBA00004123"/>
    </source>
</evidence>
<dbReference type="InterPro" id="IPR031760">
    <property type="entry name" value="Cep3_C"/>
</dbReference>
<evidence type="ECO:0000313" key="5">
    <source>
        <dbReference type="Proteomes" id="UP000761534"/>
    </source>
</evidence>
<dbReference type="OrthoDB" id="1747771at2759"/>
<proteinExistence type="predicted"/>
<dbReference type="GO" id="GO:0005634">
    <property type="term" value="C:nucleus"/>
    <property type="evidence" value="ECO:0007669"/>
    <property type="project" value="UniProtKB-SubCell"/>
</dbReference>
<dbReference type="PANTHER" id="PTHR31001:SF76">
    <property type="entry name" value="ZN(2)-C6 FUNGAL-TYPE DOMAIN-CONTAINING PROTEIN"/>
    <property type="match status" value="1"/>
</dbReference>
<accession>A0A642VBT8</accession>
<keyword evidence="2" id="KW-0539">Nucleus</keyword>
<evidence type="ECO:0000256" key="2">
    <source>
        <dbReference type="ARBA" id="ARBA00023242"/>
    </source>
</evidence>
<dbReference type="AlphaFoldDB" id="A0A642VBT8"/>